<feature type="domain" description="Helicase C-terminal" evidence="8">
    <location>
        <begin position="266"/>
        <end position="429"/>
    </location>
</feature>
<reference evidence="10" key="1">
    <citation type="submission" date="2021-01" db="EMBL/GenBank/DDBJ databases">
        <authorList>
            <person name="Corre E."/>
            <person name="Pelletier E."/>
            <person name="Niang G."/>
            <person name="Scheremetjew M."/>
            <person name="Finn R."/>
            <person name="Kale V."/>
            <person name="Holt S."/>
            <person name="Cochrane G."/>
            <person name="Meng A."/>
            <person name="Brown T."/>
            <person name="Cohen L."/>
        </authorList>
    </citation>
    <scope>NUCLEOTIDE SEQUENCE</scope>
</reference>
<dbReference type="PROSITE" id="PS51194">
    <property type="entry name" value="HELICASE_CTER"/>
    <property type="match status" value="1"/>
</dbReference>
<keyword evidence="1" id="KW-0547">Nucleotide-binding</keyword>
<dbReference type="InterPro" id="IPR050079">
    <property type="entry name" value="DEAD_box_RNA_helicase"/>
</dbReference>
<evidence type="ECO:0000256" key="3">
    <source>
        <dbReference type="ARBA" id="ARBA00022806"/>
    </source>
</evidence>
<dbReference type="GO" id="GO:0016787">
    <property type="term" value="F:hydrolase activity"/>
    <property type="evidence" value="ECO:0007669"/>
    <property type="project" value="UniProtKB-KW"/>
</dbReference>
<keyword evidence="2" id="KW-0378">Hydrolase</keyword>
<organism evidence="10">
    <name type="scientific">Noctiluca scintillans</name>
    <name type="common">Sea sparkle</name>
    <name type="synonym">Red tide dinoflagellate</name>
    <dbReference type="NCBI Taxonomy" id="2966"/>
    <lineage>
        <taxon>Eukaryota</taxon>
        <taxon>Sar</taxon>
        <taxon>Alveolata</taxon>
        <taxon>Dinophyceae</taxon>
        <taxon>Noctilucales</taxon>
        <taxon>Noctilucaceae</taxon>
        <taxon>Noctiluca</taxon>
    </lineage>
</organism>
<dbReference type="GO" id="GO:0005829">
    <property type="term" value="C:cytosol"/>
    <property type="evidence" value="ECO:0007669"/>
    <property type="project" value="TreeGrafter"/>
</dbReference>
<dbReference type="CDD" id="cd18787">
    <property type="entry name" value="SF2_C_DEAD"/>
    <property type="match status" value="1"/>
</dbReference>
<evidence type="ECO:0000259" key="9">
    <source>
        <dbReference type="PROSITE" id="PS51195"/>
    </source>
</evidence>
<feature type="region of interest" description="Disordered" evidence="6">
    <location>
        <begin position="1"/>
        <end position="25"/>
    </location>
</feature>
<dbReference type="EMBL" id="HBFQ01010837">
    <property type="protein sequence ID" value="CAD8833244.1"/>
    <property type="molecule type" value="Transcribed_RNA"/>
</dbReference>
<evidence type="ECO:0000259" key="7">
    <source>
        <dbReference type="PROSITE" id="PS51192"/>
    </source>
</evidence>
<dbReference type="PROSITE" id="PS51192">
    <property type="entry name" value="HELICASE_ATP_BIND_1"/>
    <property type="match status" value="1"/>
</dbReference>
<dbReference type="InterPro" id="IPR014001">
    <property type="entry name" value="Helicase_ATP-bd"/>
</dbReference>
<evidence type="ECO:0000256" key="6">
    <source>
        <dbReference type="SAM" id="MobiDB-lite"/>
    </source>
</evidence>
<sequence>MVLKKKKKKSTRKMSQTIAATDSGHEAALPVSKKLGGHNKDKPAVNSFDQLDLASWIVDSCRGLHMLHPTEIQTMSIPPILSGRNVAGNAQTGSGKTACYCLPILHHLSKEAYGVFALVLLPMRELTYQVSENFTALGKRIRVQVAEVVGGQNEMIQSQRLADRVHVVVATPGRLAHMLRSSPALIDVFQRLRFFVLDEADMLLTETFEDPLGFILTSIPKTRQTLLFSATLTKSILTLQRSLGAPGSEKELLLLDANPHDAAVAQLKQEYLFVPELVQTCYLHYLMKQHFAQDSCIIFAHTIRLCQLLTTMLQSLGFSATGLHSLQPQRERLASLGKFRSGMVSILVATDLAGRGLDIPKVSVVINVGLPLSTDVYVHRAGRTARAGRPGLVLSLITEKDVPRVPAIEERMGKLQLRPVTEDNVMKLLSRTTRAQQQADLLLSEVGFEERLAEHQQAKMQAAMTRKAESHSAMSHEPVLGTACQRKRRKTKQVNN</sequence>
<dbReference type="InterPro" id="IPR011545">
    <property type="entry name" value="DEAD/DEAH_box_helicase_dom"/>
</dbReference>
<protein>
    <recommendedName>
        <fullName evidence="11">ATP-dependent RNA helicase</fullName>
    </recommendedName>
</protein>
<name>A0A7S1EYZ7_NOCSC</name>
<dbReference type="SUPFAM" id="SSF52540">
    <property type="entry name" value="P-loop containing nucleoside triphosphate hydrolases"/>
    <property type="match status" value="1"/>
</dbReference>
<evidence type="ECO:0000256" key="5">
    <source>
        <dbReference type="PROSITE-ProRule" id="PRU00552"/>
    </source>
</evidence>
<dbReference type="GO" id="GO:0005524">
    <property type="term" value="F:ATP binding"/>
    <property type="evidence" value="ECO:0007669"/>
    <property type="project" value="UniProtKB-KW"/>
</dbReference>
<evidence type="ECO:0000256" key="2">
    <source>
        <dbReference type="ARBA" id="ARBA00022801"/>
    </source>
</evidence>
<feature type="domain" description="Helicase ATP-binding" evidence="7">
    <location>
        <begin position="77"/>
        <end position="250"/>
    </location>
</feature>
<dbReference type="PROSITE" id="PS51195">
    <property type="entry name" value="Q_MOTIF"/>
    <property type="match status" value="1"/>
</dbReference>
<dbReference type="SMART" id="SM00487">
    <property type="entry name" value="DEXDc"/>
    <property type="match status" value="1"/>
</dbReference>
<gene>
    <name evidence="10" type="ORF">NSCI0253_LOCUS7592</name>
</gene>
<dbReference type="AlphaFoldDB" id="A0A7S1EYZ7"/>
<keyword evidence="3" id="KW-0347">Helicase</keyword>
<dbReference type="SMART" id="SM00490">
    <property type="entry name" value="HELICc"/>
    <property type="match status" value="1"/>
</dbReference>
<feature type="compositionally biased region" description="Basic residues" evidence="6">
    <location>
        <begin position="1"/>
        <end position="12"/>
    </location>
</feature>
<dbReference type="Pfam" id="PF00270">
    <property type="entry name" value="DEAD"/>
    <property type="match status" value="1"/>
</dbReference>
<feature type="region of interest" description="Disordered" evidence="6">
    <location>
        <begin position="465"/>
        <end position="496"/>
    </location>
</feature>
<dbReference type="InterPro" id="IPR027417">
    <property type="entry name" value="P-loop_NTPase"/>
</dbReference>
<evidence type="ECO:0000256" key="1">
    <source>
        <dbReference type="ARBA" id="ARBA00022741"/>
    </source>
</evidence>
<dbReference type="InterPro" id="IPR014014">
    <property type="entry name" value="RNA_helicase_DEAD_Q_motif"/>
</dbReference>
<dbReference type="InterPro" id="IPR001650">
    <property type="entry name" value="Helicase_C-like"/>
</dbReference>
<dbReference type="Gene3D" id="3.40.50.300">
    <property type="entry name" value="P-loop containing nucleotide triphosphate hydrolases"/>
    <property type="match status" value="2"/>
</dbReference>
<dbReference type="PANTHER" id="PTHR47959">
    <property type="entry name" value="ATP-DEPENDENT RNA HELICASE RHLE-RELATED"/>
    <property type="match status" value="1"/>
</dbReference>
<dbReference type="GO" id="GO:0003724">
    <property type="term" value="F:RNA helicase activity"/>
    <property type="evidence" value="ECO:0007669"/>
    <property type="project" value="InterPro"/>
</dbReference>
<evidence type="ECO:0008006" key="11">
    <source>
        <dbReference type="Google" id="ProtNLM"/>
    </source>
</evidence>
<dbReference type="Pfam" id="PF00271">
    <property type="entry name" value="Helicase_C"/>
    <property type="match status" value="1"/>
</dbReference>
<feature type="compositionally biased region" description="Basic residues" evidence="6">
    <location>
        <begin position="485"/>
        <end position="496"/>
    </location>
</feature>
<evidence type="ECO:0000313" key="10">
    <source>
        <dbReference type="EMBL" id="CAD8833244.1"/>
    </source>
</evidence>
<dbReference type="GO" id="GO:0003676">
    <property type="term" value="F:nucleic acid binding"/>
    <property type="evidence" value="ECO:0007669"/>
    <property type="project" value="InterPro"/>
</dbReference>
<dbReference type="PANTHER" id="PTHR47959:SF24">
    <property type="entry name" value="ATP-DEPENDENT RNA HELICASE"/>
    <property type="match status" value="1"/>
</dbReference>
<proteinExistence type="predicted"/>
<evidence type="ECO:0000256" key="4">
    <source>
        <dbReference type="ARBA" id="ARBA00022840"/>
    </source>
</evidence>
<feature type="domain" description="DEAD-box RNA helicase Q" evidence="9">
    <location>
        <begin position="46"/>
        <end position="74"/>
    </location>
</feature>
<feature type="short sequence motif" description="Q motif" evidence="5">
    <location>
        <begin position="46"/>
        <end position="74"/>
    </location>
</feature>
<evidence type="ECO:0000259" key="8">
    <source>
        <dbReference type="PROSITE" id="PS51194"/>
    </source>
</evidence>
<keyword evidence="4" id="KW-0067">ATP-binding</keyword>
<accession>A0A7S1EYZ7</accession>